<dbReference type="FunFam" id="2.10.25.10:FF:000173">
    <property type="entry name" value="Neurogenic locus notch protein 2"/>
    <property type="match status" value="1"/>
</dbReference>
<dbReference type="FunFam" id="2.10.25.10:FF:000100">
    <property type="entry name" value="neurogenic locus notch homolog protein 3"/>
    <property type="match status" value="1"/>
</dbReference>
<protein>
    <recommendedName>
        <fullName evidence="10">EGF-like domain-containing protein</fullName>
    </recommendedName>
</protein>
<evidence type="ECO:0000313" key="12">
    <source>
        <dbReference type="Proteomes" id="UP000030764"/>
    </source>
</evidence>
<keyword evidence="4 6" id="KW-1015">Disulfide bond</keyword>
<evidence type="ECO:0000256" key="5">
    <source>
        <dbReference type="ARBA" id="ARBA00023180"/>
    </source>
</evidence>
<name>A0A085LU47_9BILA</name>
<dbReference type="GO" id="GO:0005509">
    <property type="term" value="F:calcium ion binding"/>
    <property type="evidence" value="ECO:0007669"/>
    <property type="project" value="InterPro"/>
</dbReference>
<keyword evidence="8" id="KW-1133">Transmembrane helix</keyword>
<dbReference type="SMART" id="SM00179">
    <property type="entry name" value="EGF_CA"/>
    <property type="match status" value="3"/>
</dbReference>
<evidence type="ECO:0000256" key="9">
    <source>
        <dbReference type="SAM" id="SignalP"/>
    </source>
</evidence>
<dbReference type="InterPro" id="IPR000742">
    <property type="entry name" value="EGF"/>
</dbReference>
<keyword evidence="8" id="KW-0472">Membrane</keyword>
<feature type="region of interest" description="Disordered" evidence="7">
    <location>
        <begin position="481"/>
        <end position="525"/>
    </location>
</feature>
<feature type="disulfide bond" evidence="6">
    <location>
        <begin position="398"/>
        <end position="407"/>
    </location>
</feature>
<dbReference type="AlphaFoldDB" id="A0A085LU47"/>
<dbReference type="EMBL" id="KL363292">
    <property type="protein sequence ID" value="KFD48493.1"/>
    <property type="molecule type" value="Genomic_DNA"/>
</dbReference>
<keyword evidence="1 6" id="KW-0245">EGF-like domain</keyword>
<feature type="signal peptide" evidence="9">
    <location>
        <begin position="1"/>
        <end position="23"/>
    </location>
</feature>
<evidence type="ECO:0000256" key="8">
    <source>
        <dbReference type="SAM" id="Phobius"/>
    </source>
</evidence>
<gene>
    <name evidence="11" type="ORF">M513_10627</name>
</gene>
<evidence type="ECO:0000256" key="6">
    <source>
        <dbReference type="PROSITE-ProRule" id="PRU00076"/>
    </source>
</evidence>
<sequence length="546" mass="61117">MQNSLLFGWYMIISAAILDFTLPSQPIEIKRCPSYYGLLGYERYEVQKERSVNCVTHASPTFNKKKQETWISHFEKECAKQFYKGRLYYWSVYVTKEAPTHSLLSDTGDIKFQPGKSILNGLWISSISNRMQHGAEQLAFALNFADYTSANAHKSEYCTYMLKSAEWTPSSGDSAMCPRHNQFLNFVSRASMNDACLLLTEAKPKRAEAMEVSLMQCDASMSNLTALCIHPFIPCEEYGRSGCVRCEASFTGRFCQIDMFNPCGQFPCGNNGKCINKNRKAVCQCFHGRKGESCENIIDPCESNPCKNNGQCDSANGSYICTCFPGWTGKHCSDVLDPCKDVSCGLGSCEVYNSKPICKCPGQLTGKRCELHFDPCIPNPCKNNAICQKHYSSYRCVCATGFTGTLCSEVAERKSNQTEVSGDAQNVRNGLLITTACLLLLTLILLAYIAVHRGKKRKKRTLKSYTGSLWSSSRSVTRSRKGSYISSRSNKARKRDRISKTTISKKRTTGRASEEQKKKTKGNANANYIHNEDVKLLDILGHARLY</sequence>
<accession>A0A085LU47</accession>
<feature type="domain" description="EGF-like" evidence="10">
    <location>
        <begin position="297"/>
        <end position="333"/>
    </location>
</feature>
<dbReference type="Pfam" id="PF00008">
    <property type="entry name" value="EGF"/>
    <property type="match status" value="2"/>
</dbReference>
<feature type="compositionally biased region" description="Basic residues" evidence="7">
    <location>
        <begin position="490"/>
        <end position="509"/>
    </location>
</feature>
<evidence type="ECO:0000256" key="3">
    <source>
        <dbReference type="ARBA" id="ARBA00022737"/>
    </source>
</evidence>
<dbReference type="PROSITE" id="PS01186">
    <property type="entry name" value="EGF_2"/>
    <property type="match status" value="2"/>
</dbReference>
<keyword evidence="2 9" id="KW-0732">Signal</keyword>
<dbReference type="PANTHER" id="PTHR12916">
    <property type="entry name" value="CYTOCHROME C OXIDASE POLYPEPTIDE VIC-2"/>
    <property type="match status" value="1"/>
</dbReference>
<organism evidence="11 12">
    <name type="scientific">Trichuris suis</name>
    <name type="common">pig whipworm</name>
    <dbReference type="NCBI Taxonomy" id="68888"/>
    <lineage>
        <taxon>Eukaryota</taxon>
        <taxon>Metazoa</taxon>
        <taxon>Ecdysozoa</taxon>
        <taxon>Nematoda</taxon>
        <taxon>Enoplea</taxon>
        <taxon>Dorylaimia</taxon>
        <taxon>Trichinellida</taxon>
        <taxon>Trichuridae</taxon>
        <taxon>Trichuris</taxon>
    </lineage>
</organism>
<evidence type="ECO:0000256" key="4">
    <source>
        <dbReference type="ARBA" id="ARBA00023157"/>
    </source>
</evidence>
<feature type="domain" description="EGF-like" evidence="10">
    <location>
        <begin position="372"/>
        <end position="408"/>
    </location>
</feature>
<dbReference type="InterPro" id="IPR001881">
    <property type="entry name" value="EGF-like_Ca-bd_dom"/>
</dbReference>
<comment type="caution">
    <text evidence="6">Lacks conserved residue(s) required for the propagation of feature annotation.</text>
</comment>
<evidence type="ECO:0000256" key="2">
    <source>
        <dbReference type="ARBA" id="ARBA00022729"/>
    </source>
</evidence>
<evidence type="ECO:0000256" key="1">
    <source>
        <dbReference type="ARBA" id="ARBA00022536"/>
    </source>
</evidence>
<dbReference type="PROSITE" id="PS00022">
    <property type="entry name" value="EGF_1"/>
    <property type="match status" value="4"/>
</dbReference>
<feature type="chain" id="PRO_5001794853" description="EGF-like domain-containing protein" evidence="9">
    <location>
        <begin position="24"/>
        <end position="546"/>
    </location>
</feature>
<feature type="disulfide bond" evidence="6">
    <location>
        <begin position="285"/>
        <end position="294"/>
    </location>
</feature>
<keyword evidence="3" id="KW-0677">Repeat</keyword>
<dbReference type="PANTHER" id="PTHR12916:SF4">
    <property type="entry name" value="UNINFLATABLE, ISOFORM C"/>
    <property type="match status" value="1"/>
</dbReference>
<evidence type="ECO:0000259" key="10">
    <source>
        <dbReference type="PROSITE" id="PS50026"/>
    </source>
</evidence>
<feature type="transmembrane region" description="Helical" evidence="8">
    <location>
        <begin position="431"/>
        <end position="451"/>
    </location>
</feature>
<keyword evidence="8" id="KW-0812">Transmembrane</keyword>
<dbReference type="Gene3D" id="2.10.25.10">
    <property type="entry name" value="Laminin"/>
    <property type="match status" value="3"/>
</dbReference>
<evidence type="ECO:0000256" key="7">
    <source>
        <dbReference type="SAM" id="MobiDB-lite"/>
    </source>
</evidence>
<dbReference type="SUPFAM" id="SSF57196">
    <property type="entry name" value="EGF/Laminin"/>
    <property type="match status" value="3"/>
</dbReference>
<dbReference type="SMART" id="SM00181">
    <property type="entry name" value="EGF"/>
    <property type="match status" value="4"/>
</dbReference>
<keyword evidence="5" id="KW-0325">Glycoprotein</keyword>
<reference evidence="11 12" key="1">
    <citation type="journal article" date="2014" name="Nat. Genet.">
        <title>Genome and transcriptome of the porcine whipworm Trichuris suis.</title>
        <authorList>
            <person name="Jex A.R."/>
            <person name="Nejsum P."/>
            <person name="Schwarz E.M."/>
            <person name="Hu L."/>
            <person name="Young N.D."/>
            <person name="Hall R.S."/>
            <person name="Korhonen P.K."/>
            <person name="Liao S."/>
            <person name="Thamsborg S."/>
            <person name="Xia J."/>
            <person name="Xu P."/>
            <person name="Wang S."/>
            <person name="Scheerlinck J.P."/>
            <person name="Hofmann A."/>
            <person name="Sternberg P.W."/>
            <person name="Wang J."/>
            <person name="Gasser R.B."/>
        </authorList>
    </citation>
    <scope>NUCLEOTIDE SEQUENCE [LARGE SCALE GENOMIC DNA]</scope>
    <source>
        <strain evidence="11">DCEP-RM93M</strain>
    </source>
</reference>
<dbReference type="PROSITE" id="PS50026">
    <property type="entry name" value="EGF_3"/>
    <property type="match status" value="3"/>
</dbReference>
<keyword evidence="12" id="KW-1185">Reference proteome</keyword>
<proteinExistence type="predicted"/>
<dbReference type="Proteomes" id="UP000030764">
    <property type="component" value="Unassembled WGS sequence"/>
</dbReference>
<feature type="disulfide bond" evidence="6">
    <location>
        <begin position="323"/>
        <end position="332"/>
    </location>
</feature>
<feature type="domain" description="EGF-like" evidence="10">
    <location>
        <begin position="259"/>
        <end position="295"/>
    </location>
</feature>
<dbReference type="CDD" id="cd00054">
    <property type="entry name" value="EGF_CA"/>
    <property type="match status" value="2"/>
</dbReference>
<evidence type="ECO:0000313" key="11">
    <source>
        <dbReference type="EMBL" id="KFD48493.1"/>
    </source>
</evidence>